<feature type="transmembrane region" description="Helical" evidence="1">
    <location>
        <begin position="136"/>
        <end position="158"/>
    </location>
</feature>
<keyword evidence="3" id="KW-1185">Reference proteome</keyword>
<dbReference type="RefSeq" id="WP_212528665.1">
    <property type="nucleotide sequence ID" value="NZ_JAGSOG010000049.1"/>
</dbReference>
<evidence type="ECO:0000313" key="2">
    <source>
        <dbReference type="EMBL" id="MBR7834145.1"/>
    </source>
</evidence>
<keyword evidence="1" id="KW-0472">Membrane</keyword>
<keyword evidence="1" id="KW-0812">Transmembrane</keyword>
<evidence type="ECO:0000313" key="3">
    <source>
        <dbReference type="Proteomes" id="UP000675781"/>
    </source>
</evidence>
<sequence>MLDIRLLEGLVLAVLLPLCFSRIRTSDPAAAALAGAYALYTVLPIYGRWQAWVAVCMCGVCAAAVRRLLVSRGSAQTTEHQETESPAPDLRARATGALIRAARSVLFAVPAVFAALTLGGTPLWRELGRALEDNRLAVTVNGAAASLFLGGLATGLILRRFSSVTAGRAQAVLGGGTLLGWLERSLYFAFLLAGQPTAAAFALTAKSAARFPALQRDEEGLAEYYLIGSLSSLVIAVVSALLTRLALGMAAV</sequence>
<accession>A0A941EN75</accession>
<dbReference type="Proteomes" id="UP000675781">
    <property type="component" value="Unassembled WGS sequence"/>
</dbReference>
<comment type="caution">
    <text evidence="2">The sequence shown here is derived from an EMBL/GenBank/DDBJ whole genome shotgun (WGS) entry which is preliminary data.</text>
</comment>
<dbReference type="AlphaFoldDB" id="A0A941EN75"/>
<proteinExistence type="predicted"/>
<feature type="transmembrane region" description="Helical" evidence="1">
    <location>
        <begin position="105"/>
        <end position="124"/>
    </location>
</feature>
<name>A0A941EN75_9ACTN</name>
<reference evidence="2" key="1">
    <citation type="submission" date="2021-04" db="EMBL/GenBank/DDBJ databases">
        <title>Genome based classification of Actinospica acidithermotolerans sp. nov., an actinobacterium isolated from an Indonesian hot spring.</title>
        <authorList>
            <person name="Kusuma A.B."/>
            <person name="Putra K.E."/>
            <person name="Nafisah S."/>
            <person name="Loh J."/>
            <person name="Nouioui I."/>
            <person name="Goodfellow M."/>
        </authorList>
    </citation>
    <scope>NUCLEOTIDE SEQUENCE</scope>
    <source>
        <strain evidence="2">CSCA 57</strain>
    </source>
</reference>
<keyword evidence="1" id="KW-1133">Transmembrane helix</keyword>
<protein>
    <submittedName>
        <fullName evidence="2">Uncharacterized protein</fullName>
    </submittedName>
</protein>
<feature type="transmembrane region" description="Helical" evidence="1">
    <location>
        <begin position="224"/>
        <end position="247"/>
    </location>
</feature>
<gene>
    <name evidence="2" type="ORF">KDL01_12795</name>
</gene>
<evidence type="ECO:0000256" key="1">
    <source>
        <dbReference type="SAM" id="Phobius"/>
    </source>
</evidence>
<feature type="transmembrane region" description="Helical" evidence="1">
    <location>
        <begin position="49"/>
        <end position="69"/>
    </location>
</feature>
<feature type="transmembrane region" description="Helical" evidence="1">
    <location>
        <begin position="186"/>
        <end position="204"/>
    </location>
</feature>
<organism evidence="2 3">
    <name type="scientific">Actinospica durhamensis</name>
    <dbReference type="NCBI Taxonomy" id="1508375"/>
    <lineage>
        <taxon>Bacteria</taxon>
        <taxon>Bacillati</taxon>
        <taxon>Actinomycetota</taxon>
        <taxon>Actinomycetes</taxon>
        <taxon>Catenulisporales</taxon>
        <taxon>Actinospicaceae</taxon>
        <taxon>Actinospica</taxon>
    </lineage>
</organism>
<dbReference type="EMBL" id="JAGSOG010000049">
    <property type="protein sequence ID" value="MBR7834145.1"/>
    <property type="molecule type" value="Genomic_DNA"/>
</dbReference>